<reference evidence="2 3" key="1">
    <citation type="submission" date="2021-01" db="EMBL/GenBank/DDBJ databases">
        <title>WGS of actinomycetes isolated from Thailand.</title>
        <authorList>
            <person name="Thawai C."/>
        </authorList>
    </citation>
    <scope>NUCLEOTIDE SEQUENCE [LARGE SCALE GENOMIC DNA]</scope>
    <source>
        <strain evidence="2 3">CH5-8</strain>
    </source>
</reference>
<evidence type="ECO:0000313" key="3">
    <source>
        <dbReference type="Proteomes" id="UP000621386"/>
    </source>
</evidence>
<dbReference type="Proteomes" id="UP000621386">
    <property type="component" value="Unassembled WGS sequence"/>
</dbReference>
<name>A0ABS1P746_9ACTN</name>
<gene>
    <name evidence="2" type="ORF">JK361_25920</name>
</gene>
<accession>A0ABS1P746</accession>
<feature type="region of interest" description="Disordered" evidence="1">
    <location>
        <begin position="35"/>
        <end position="67"/>
    </location>
</feature>
<dbReference type="EMBL" id="JAERRH010000010">
    <property type="protein sequence ID" value="MBL1107985.1"/>
    <property type="molecule type" value="Genomic_DNA"/>
</dbReference>
<keyword evidence="3" id="KW-1185">Reference proteome</keyword>
<sequence length="97" mass="10309">MRHEVTIEPYLGETSKGSRFGAAATVRCFVDEQTRTVRSPGGDDVTSGSTVFADPGTQAPPGSRVRLPSGRVTRVIQLADHDGGGLPTPDHVEIHLE</sequence>
<comment type="caution">
    <text evidence="2">The sequence shown here is derived from an EMBL/GenBank/DDBJ whole genome shotgun (WGS) entry which is preliminary data.</text>
</comment>
<organism evidence="2 3">
    <name type="scientific">Streptomyces musisoli</name>
    <dbReference type="NCBI Taxonomy" id="2802280"/>
    <lineage>
        <taxon>Bacteria</taxon>
        <taxon>Bacillati</taxon>
        <taxon>Actinomycetota</taxon>
        <taxon>Actinomycetes</taxon>
        <taxon>Kitasatosporales</taxon>
        <taxon>Streptomycetaceae</taxon>
        <taxon>Streptomyces</taxon>
    </lineage>
</organism>
<evidence type="ECO:0000313" key="2">
    <source>
        <dbReference type="EMBL" id="MBL1107985.1"/>
    </source>
</evidence>
<proteinExistence type="predicted"/>
<evidence type="ECO:0000256" key="1">
    <source>
        <dbReference type="SAM" id="MobiDB-lite"/>
    </source>
</evidence>
<protein>
    <submittedName>
        <fullName evidence="2">Uncharacterized protein</fullName>
    </submittedName>
</protein>